<protein>
    <recommendedName>
        <fullName evidence="1">SnoaL-like domain-containing protein</fullName>
    </recommendedName>
</protein>
<sequence length="118" mass="13311">MEKTITTIAARLTALLQQQHFVEAYEELFDENAVSIDPMYQPDLKGLSGLVEREKLFLSRAEIKKVRLSEPILAGNYFSVSLSMDFSVAGQDKTISELCVYKVENSKIISQQFFISGL</sequence>
<proteinExistence type="predicted"/>
<dbReference type="InterPro" id="IPR032710">
    <property type="entry name" value="NTF2-like_dom_sf"/>
</dbReference>
<gene>
    <name evidence="2" type="ORF">CLV94_3079</name>
</gene>
<evidence type="ECO:0000313" key="3">
    <source>
        <dbReference type="Proteomes" id="UP000277579"/>
    </source>
</evidence>
<dbReference type="Proteomes" id="UP000277579">
    <property type="component" value="Unassembled WGS sequence"/>
</dbReference>
<evidence type="ECO:0000313" key="2">
    <source>
        <dbReference type="EMBL" id="RKS19128.1"/>
    </source>
</evidence>
<feature type="domain" description="SnoaL-like" evidence="1">
    <location>
        <begin position="6"/>
        <end position="114"/>
    </location>
</feature>
<keyword evidence="3" id="KW-1185">Reference proteome</keyword>
<comment type="caution">
    <text evidence="2">The sequence shown here is derived from an EMBL/GenBank/DDBJ whole genome shotgun (WGS) entry which is preliminary data.</text>
</comment>
<organism evidence="2 3">
    <name type="scientific">Flavobacterium endophyticum</name>
    <dbReference type="NCBI Taxonomy" id="1540163"/>
    <lineage>
        <taxon>Bacteria</taxon>
        <taxon>Pseudomonadati</taxon>
        <taxon>Bacteroidota</taxon>
        <taxon>Flavobacteriia</taxon>
        <taxon>Flavobacteriales</taxon>
        <taxon>Flavobacteriaceae</taxon>
        <taxon>Flavobacterium</taxon>
    </lineage>
</organism>
<dbReference type="Gene3D" id="3.10.450.50">
    <property type="match status" value="1"/>
</dbReference>
<reference evidence="2 3" key="1">
    <citation type="submission" date="2018-10" db="EMBL/GenBank/DDBJ databases">
        <title>Genomic Encyclopedia of Archaeal and Bacterial Type Strains, Phase II (KMG-II): from individual species to whole genera.</title>
        <authorList>
            <person name="Goeker M."/>
        </authorList>
    </citation>
    <scope>NUCLEOTIDE SEQUENCE [LARGE SCALE GENOMIC DNA]</scope>
    <source>
        <strain evidence="2 3">DSM 29537</strain>
    </source>
</reference>
<dbReference type="OrthoDB" id="336094at2"/>
<name>A0A495M107_9FLAO</name>
<dbReference type="SUPFAM" id="SSF54427">
    <property type="entry name" value="NTF2-like"/>
    <property type="match status" value="1"/>
</dbReference>
<dbReference type="Pfam" id="PF20409">
    <property type="entry name" value="SnoaL_5"/>
    <property type="match status" value="1"/>
</dbReference>
<dbReference type="AlphaFoldDB" id="A0A495M107"/>
<dbReference type="RefSeq" id="WP_121377360.1">
    <property type="nucleotide sequence ID" value="NZ_RBLC01000005.1"/>
</dbReference>
<accession>A0A495M107</accession>
<evidence type="ECO:0000259" key="1">
    <source>
        <dbReference type="Pfam" id="PF20409"/>
    </source>
</evidence>
<dbReference type="InterPro" id="IPR046860">
    <property type="entry name" value="SnoaL_5"/>
</dbReference>
<dbReference type="EMBL" id="RBLC01000005">
    <property type="protein sequence ID" value="RKS19128.1"/>
    <property type="molecule type" value="Genomic_DNA"/>
</dbReference>